<dbReference type="HOGENOM" id="CLU_3136606_0_0_4"/>
<sequence length="49" mass="5238">MIHGPDLFIALPGPLIWMGASGSCVRITNTWMVDATAAQTLAPPGMKLW</sequence>
<dbReference type="EMBL" id="HG322949">
    <property type="protein sequence ID" value="CDG83376.1"/>
    <property type="molecule type" value="Genomic_DNA"/>
</dbReference>
<proteinExistence type="predicted"/>
<evidence type="ECO:0000313" key="1">
    <source>
        <dbReference type="EMBL" id="CDG83376.1"/>
    </source>
</evidence>
<dbReference type="KEGG" id="jag:GJA_2745"/>
<organism evidence="1 2">
    <name type="scientific">Janthinobacterium agaricidamnosum NBRC 102515 = DSM 9628</name>
    <dbReference type="NCBI Taxonomy" id="1349767"/>
    <lineage>
        <taxon>Bacteria</taxon>
        <taxon>Pseudomonadati</taxon>
        <taxon>Pseudomonadota</taxon>
        <taxon>Betaproteobacteria</taxon>
        <taxon>Burkholderiales</taxon>
        <taxon>Oxalobacteraceae</taxon>
        <taxon>Janthinobacterium</taxon>
    </lineage>
</organism>
<evidence type="ECO:0000313" key="2">
    <source>
        <dbReference type="Proteomes" id="UP000027604"/>
    </source>
</evidence>
<dbReference type="Proteomes" id="UP000027604">
    <property type="component" value="Chromosome I"/>
</dbReference>
<dbReference type="AlphaFoldDB" id="W0V673"/>
<gene>
    <name evidence="1" type="ORF">GJA_2745</name>
</gene>
<accession>W0V673</accession>
<dbReference type="PATRIC" id="fig|1349767.4.peg.4472"/>
<protein>
    <submittedName>
        <fullName evidence="1">Uncharacterized protein</fullName>
    </submittedName>
</protein>
<keyword evidence="2" id="KW-1185">Reference proteome</keyword>
<dbReference type="STRING" id="1349767.GJA_2745"/>
<reference evidence="1 2" key="1">
    <citation type="journal article" date="2015" name="Genome Announc.">
        <title>Genome Sequence of Mushroom Soft-Rot Pathogen Janthinobacterium agaricidamnosum.</title>
        <authorList>
            <person name="Graupner K."/>
            <person name="Lackner G."/>
            <person name="Hertweck C."/>
        </authorList>
    </citation>
    <scope>NUCLEOTIDE SEQUENCE [LARGE SCALE GENOMIC DNA]</scope>
    <source>
        <strain evidence="2">NBRC 102515 / DSM 9628</strain>
    </source>
</reference>
<name>W0V673_9BURK</name>